<dbReference type="Proteomes" id="UP001163603">
    <property type="component" value="Chromosome 4"/>
</dbReference>
<keyword evidence="2" id="KW-1185">Reference proteome</keyword>
<comment type="caution">
    <text evidence="1">The sequence shown here is derived from an EMBL/GenBank/DDBJ whole genome shotgun (WGS) entry which is preliminary data.</text>
</comment>
<gene>
    <name evidence="1" type="ORF">Pint_17301</name>
</gene>
<reference evidence="2" key="1">
    <citation type="journal article" date="2023" name="G3 (Bethesda)">
        <title>Genome assembly and association tests identify interacting loci associated with vigor, precocity, and sex in interspecific pistachio rootstocks.</title>
        <authorList>
            <person name="Palmer W."/>
            <person name="Jacygrad E."/>
            <person name="Sagayaradj S."/>
            <person name="Cavanaugh K."/>
            <person name="Han R."/>
            <person name="Bertier L."/>
            <person name="Beede B."/>
            <person name="Kafkas S."/>
            <person name="Golino D."/>
            <person name="Preece J."/>
            <person name="Michelmore R."/>
        </authorList>
    </citation>
    <scope>NUCLEOTIDE SEQUENCE [LARGE SCALE GENOMIC DNA]</scope>
</reference>
<dbReference type="EMBL" id="CM047739">
    <property type="protein sequence ID" value="KAJ0042124.1"/>
    <property type="molecule type" value="Genomic_DNA"/>
</dbReference>
<sequence length="72" mass="7579">MFSLRVLPPVQRCVRESHFPTTGMTGNPHPRTTGLLVGGTGDLYLRPCLVLGDGDFLGPRPHPCIHGGTGGG</sequence>
<evidence type="ECO:0000313" key="1">
    <source>
        <dbReference type="EMBL" id="KAJ0042124.1"/>
    </source>
</evidence>
<protein>
    <submittedName>
        <fullName evidence="1">Uncharacterized protein</fullName>
    </submittedName>
</protein>
<name>A0ACC0YWM0_9ROSI</name>
<evidence type="ECO:0000313" key="2">
    <source>
        <dbReference type="Proteomes" id="UP001163603"/>
    </source>
</evidence>
<proteinExistence type="predicted"/>
<organism evidence="1 2">
    <name type="scientific">Pistacia integerrima</name>
    <dbReference type="NCBI Taxonomy" id="434235"/>
    <lineage>
        <taxon>Eukaryota</taxon>
        <taxon>Viridiplantae</taxon>
        <taxon>Streptophyta</taxon>
        <taxon>Embryophyta</taxon>
        <taxon>Tracheophyta</taxon>
        <taxon>Spermatophyta</taxon>
        <taxon>Magnoliopsida</taxon>
        <taxon>eudicotyledons</taxon>
        <taxon>Gunneridae</taxon>
        <taxon>Pentapetalae</taxon>
        <taxon>rosids</taxon>
        <taxon>malvids</taxon>
        <taxon>Sapindales</taxon>
        <taxon>Anacardiaceae</taxon>
        <taxon>Pistacia</taxon>
    </lineage>
</organism>
<accession>A0ACC0YWM0</accession>